<dbReference type="PANTHER" id="PTHR22705">
    <property type="entry name" value="ZINC FINGER, ZZ DOMAIN CONTAINING 3"/>
    <property type="match status" value="1"/>
</dbReference>
<dbReference type="Gene3D" id="3.30.60.90">
    <property type="match status" value="1"/>
</dbReference>
<evidence type="ECO:0000313" key="8">
    <source>
        <dbReference type="Proteomes" id="UP000008743"/>
    </source>
</evidence>
<dbReference type="PhylomeDB" id="A0A0D2X0G6"/>
<feature type="region of interest" description="Disordered" evidence="5">
    <location>
        <begin position="1"/>
        <end position="103"/>
    </location>
</feature>
<sequence>MQQRGRRRQEDQAASTPPLDDGDGSDDANDFVKPPPRPTVKRRAGSAAPPTSKRARRHEEDEQEDGGSADHTVLAYQPAAEQTSSQRGDATGTAEASAAQPAQVVIGLFRVKSEPVAEREDELPASPRAHVGTAETSVPSPAQAQDDGEMQARAVESATVDQATSSWMQLCAQDASAQGLGLAGDELDATRSQIKPMPSSSATAGGNGDAQPEQESATTIATTTTDASTHLEIAEAIRAEQAGQPPASEAESYSFATDHLLLRNNQDYLLLIRTMVALEAQRIRVLQDIDHLNELRQKAAVEPLGLLRALKLRSDSFERVDSPLAGPVTAEQLASDAAINAEAQDGWHFPDRQQVVALPDIDWLRYGLHDAPYQTSKGLLTSKQSSTARGNAMQKAKAPTLAKAAVMAQVASNRREPKSQASTPQADADLQRDADTTPALTPESSIHQTESDRDGAQRSELDGAAAPVTTTLSTAADIPPIAPSPAAASAAVITAPVIAASKLIFDPPPAVTNAILEAAAAAARAAAKRGLEETAEIARRMAEQRDEQSTTDAAEPDGGQISEGDWEDDGVLVMTRSRKSRDPQERARMLAEQEAEAAAEAERRRQDELARERAAEEEANNAALNPTFNLPWSMEEQALLDSLLVQYPLRPDASSGERYSVIESIMQTRSRQQIASRCQKYTLKLARLGRKLPGTVPLPSPVAEGLSEREILERAIQDAIEGGRIVYGQVPVPSRPRSKESKRAASTKSSVAAAASLPAAQEEAPEPVRPPTKVRKSRKQTTMFAAPRVMMNEQEDAPGPNTAPPGSDDEDGLDEDVKKSAEYQELLRLKRLKKEIAARKTAAVVHTGFVCDGCEMSPILGTRWNCADCSTEENQVDLCDACHNAGWTVHDATHVLLRVAVPETDFVKDADYAQLMAHGYSYLDAAHDANYDN</sequence>
<evidence type="ECO:0000259" key="6">
    <source>
        <dbReference type="PROSITE" id="PS50135"/>
    </source>
</evidence>
<dbReference type="InterPro" id="IPR043145">
    <property type="entry name" value="Znf_ZZ_sf"/>
</dbReference>
<dbReference type="SMART" id="SM00291">
    <property type="entry name" value="ZnF_ZZ"/>
    <property type="match status" value="1"/>
</dbReference>
<accession>A0A0D2X0G6</accession>
<dbReference type="InterPro" id="IPR037830">
    <property type="entry name" value="ZZZ3"/>
</dbReference>
<feature type="compositionally biased region" description="Polar residues" evidence="5">
    <location>
        <begin position="193"/>
        <end position="204"/>
    </location>
</feature>
<keyword evidence="2 4" id="KW-0863">Zinc-finger</keyword>
<keyword evidence="1" id="KW-0479">Metal-binding</keyword>
<feature type="region of interest" description="Disordered" evidence="5">
    <location>
        <begin position="384"/>
        <end position="460"/>
    </location>
</feature>
<evidence type="ECO:0000313" key="7">
    <source>
        <dbReference type="EMBL" id="KJE89024.1"/>
    </source>
</evidence>
<dbReference type="EMBL" id="KE346360">
    <property type="protein sequence ID" value="KJE89024.1"/>
    <property type="molecule type" value="Genomic_DNA"/>
</dbReference>
<dbReference type="OrthoDB" id="20473at2759"/>
<dbReference type="InParanoid" id="A0A0D2X0G6"/>
<feature type="compositionally biased region" description="Basic and acidic residues" evidence="5">
    <location>
        <begin position="580"/>
        <end position="591"/>
    </location>
</feature>
<protein>
    <recommendedName>
        <fullName evidence="6">ZZ-type domain-containing protein</fullName>
    </recommendedName>
</protein>
<dbReference type="PANTHER" id="PTHR22705:SF0">
    <property type="entry name" value="ZZ-TYPE ZINC FINGER-CONTAINING PROTEIN 3"/>
    <property type="match status" value="1"/>
</dbReference>
<dbReference type="Proteomes" id="UP000008743">
    <property type="component" value="Unassembled WGS sequence"/>
</dbReference>
<evidence type="ECO:0000256" key="4">
    <source>
        <dbReference type="PROSITE-ProRule" id="PRU00228"/>
    </source>
</evidence>
<feature type="compositionally biased region" description="Acidic residues" evidence="5">
    <location>
        <begin position="20"/>
        <end position="29"/>
    </location>
</feature>
<dbReference type="PROSITE" id="PS50135">
    <property type="entry name" value="ZF_ZZ_2"/>
    <property type="match status" value="1"/>
</dbReference>
<keyword evidence="8" id="KW-1185">Reference proteome</keyword>
<dbReference type="InterPro" id="IPR000433">
    <property type="entry name" value="Znf_ZZ"/>
</dbReference>
<proteinExistence type="predicted"/>
<feature type="region of interest" description="Disordered" evidence="5">
    <location>
        <begin position="193"/>
        <end position="218"/>
    </location>
</feature>
<evidence type="ECO:0000256" key="5">
    <source>
        <dbReference type="SAM" id="MobiDB-lite"/>
    </source>
</evidence>
<feature type="region of interest" description="Disordered" evidence="5">
    <location>
        <begin position="117"/>
        <end position="159"/>
    </location>
</feature>
<dbReference type="eggNOG" id="ENOG502QS4F">
    <property type="taxonomic scope" value="Eukaryota"/>
</dbReference>
<dbReference type="GO" id="GO:0008270">
    <property type="term" value="F:zinc ion binding"/>
    <property type="evidence" value="ECO:0007669"/>
    <property type="project" value="UniProtKB-KW"/>
</dbReference>
<reference evidence="8" key="1">
    <citation type="submission" date="2011-02" db="EMBL/GenBank/DDBJ databases">
        <title>The Genome Sequence of Capsaspora owczarzaki ATCC 30864.</title>
        <authorList>
            <person name="Russ C."/>
            <person name="Cuomo C."/>
            <person name="Burger G."/>
            <person name="Gray M.W."/>
            <person name="Holland P.W.H."/>
            <person name="King N."/>
            <person name="Lang F.B.F."/>
            <person name="Roger A.J."/>
            <person name="Ruiz-Trillo I."/>
            <person name="Young S.K."/>
            <person name="Zeng Q."/>
            <person name="Gargeya S."/>
            <person name="Alvarado L."/>
            <person name="Berlin A."/>
            <person name="Chapman S.B."/>
            <person name="Chen Z."/>
            <person name="Freedman E."/>
            <person name="Gellesch M."/>
            <person name="Goldberg J."/>
            <person name="Griggs A."/>
            <person name="Gujja S."/>
            <person name="Heilman E."/>
            <person name="Heiman D."/>
            <person name="Howarth C."/>
            <person name="Mehta T."/>
            <person name="Neiman D."/>
            <person name="Pearson M."/>
            <person name="Roberts A."/>
            <person name="Saif S."/>
            <person name="Shea T."/>
            <person name="Shenoy N."/>
            <person name="Sisk P."/>
            <person name="Stolte C."/>
            <person name="Sykes S."/>
            <person name="White J."/>
            <person name="Yandava C."/>
            <person name="Haas B."/>
            <person name="Nusbaum C."/>
            <person name="Birren B."/>
        </authorList>
    </citation>
    <scope>NUCLEOTIDE SEQUENCE</scope>
    <source>
        <strain evidence="8">ATCC 30864</strain>
    </source>
</reference>
<name>A0A0D2X0G6_CAPO3</name>
<gene>
    <name evidence="7" type="ORF">CAOG_000583</name>
</gene>
<evidence type="ECO:0000256" key="3">
    <source>
        <dbReference type="ARBA" id="ARBA00022833"/>
    </source>
</evidence>
<feature type="compositionally biased region" description="Low complexity" evidence="5">
    <location>
        <begin position="744"/>
        <end position="762"/>
    </location>
</feature>
<organism evidence="7 8">
    <name type="scientific">Capsaspora owczarzaki (strain ATCC 30864)</name>
    <dbReference type="NCBI Taxonomy" id="595528"/>
    <lineage>
        <taxon>Eukaryota</taxon>
        <taxon>Filasterea</taxon>
        <taxon>Capsaspora</taxon>
    </lineage>
</organism>
<feature type="compositionally biased region" description="Polar residues" evidence="5">
    <location>
        <begin position="134"/>
        <end position="143"/>
    </location>
</feature>
<evidence type="ECO:0000256" key="1">
    <source>
        <dbReference type="ARBA" id="ARBA00022723"/>
    </source>
</evidence>
<dbReference type="SUPFAM" id="SSF57850">
    <property type="entry name" value="RING/U-box"/>
    <property type="match status" value="1"/>
</dbReference>
<dbReference type="STRING" id="595528.A0A0D2X0G6"/>
<feature type="region of interest" description="Disordered" evidence="5">
    <location>
        <begin position="727"/>
        <end position="815"/>
    </location>
</feature>
<feature type="compositionally biased region" description="Basic and acidic residues" evidence="5">
    <location>
        <begin position="449"/>
        <end position="460"/>
    </location>
</feature>
<keyword evidence="3" id="KW-0862">Zinc</keyword>
<feature type="region of interest" description="Disordered" evidence="5">
    <location>
        <begin position="540"/>
        <end position="618"/>
    </location>
</feature>
<evidence type="ECO:0000256" key="2">
    <source>
        <dbReference type="ARBA" id="ARBA00022771"/>
    </source>
</evidence>
<dbReference type="Pfam" id="PF00569">
    <property type="entry name" value="ZZ"/>
    <property type="match status" value="1"/>
</dbReference>
<feature type="compositionally biased region" description="Basic and acidic residues" evidence="5">
    <location>
        <begin position="600"/>
        <end position="616"/>
    </location>
</feature>
<feature type="domain" description="ZZ-type" evidence="6">
    <location>
        <begin position="846"/>
        <end position="904"/>
    </location>
</feature>
<feature type="compositionally biased region" description="Polar residues" evidence="5">
    <location>
        <begin position="438"/>
        <end position="448"/>
    </location>
</feature>
<dbReference type="AlphaFoldDB" id="A0A0D2X0G6"/>